<accession>A0ABX0H7Q2</accession>
<proteinExistence type="predicted"/>
<name>A0ABX0H7Q2_9BACT</name>
<reference evidence="1 2" key="1">
    <citation type="submission" date="2020-03" db="EMBL/GenBank/DDBJ databases">
        <title>Cyclobacterium plantarum sp. nov., a marine bacterium isolated from a coastal-marine wetland.</title>
        <authorList>
            <person name="Sanchez-Porro C."/>
            <person name="Ventosa A."/>
            <person name="Amoozegar M."/>
        </authorList>
    </citation>
    <scope>NUCLEOTIDE SEQUENCE [LARGE SCALE GENOMIC DNA]</scope>
    <source>
        <strain evidence="1 2">GBPx2</strain>
    </source>
</reference>
<keyword evidence="2" id="KW-1185">Reference proteome</keyword>
<sequence length="434" mass="49859">MKKYIYIIIISFSPVLSWGQILNQDANGKSSIVWQGSSLNIDIGETLIKINHFDRSNKVYKAHEILYGFDLQAKNEGGMGNLFQEGEFTPNANFSSIIGLRKVYYKHNEFSEEERRLQNQKFKLAPLAFSEYQELIRSNIKGCTINGIESPSSKKLRDRLDLLTTLGWFQLENKIIESIISIDEKDTCKSKLESEVLLLAESVKNNLNIQKMIQIDLDVRTIQKENRVAFVSNKMKLFYFRPSLSALEFKYDRGNDSQDFSARFIDTLQIGYTLEVGMTVQNKLNYYGINLGYSFLNNFLNLDHTTFRYSERDSSITSGALTRDETFKAYSGNYGTFGNIILNLDYLRMFKLGPSQYILLGPYLRQNFSFNRELFDHYSVFGIHMNYLNGKSGKFLGGVYVQSDDISGRLNPNFTKTIRFGLITRLNLGSVFGL</sequence>
<dbReference type="EMBL" id="JAANYN010000002">
    <property type="protein sequence ID" value="NHE56418.1"/>
    <property type="molecule type" value="Genomic_DNA"/>
</dbReference>
<evidence type="ECO:0000313" key="1">
    <source>
        <dbReference type="EMBL" id="NHE56418.1"/>
    </source>
</evidence>
<comment type="caution">
    <text evidence="1">The sequence shown here is derived from an EMBL/GenBank/DDBJ whole genome shotgun (WGS) entry which is preliminary data.</text>
</comment>
<dbReference type="RefSeq" id="WP_166144239.1">
    <property type="nucleotide sequence ID" value="NZ_JAANYN010000002.1"/>
</dbReference>
<organism evidence="1 2">
    <name type="scientific">Cyclobacterium plantarum</name>
    <dbReference type="NCBI Taxonomy" id="2716263"/>
    <lineage>
        <taxon>Bacteria</taxon>
        <taxon>Pseudomonadati</taxon>
        <taxon>Bacteroidota</taxon>
        <taxon>Cytophagia</taxon>
        <taxon>Cytophagales</taxon>
        <taxon>Cyclobacteriaceae</taxon>
        <taxon>Cyclobacterium</taxon>
    </lineage>
</organism>
<gene>
    <name evidence="1" type="ORF">G9Q97_06280</name>
</gene>
<protein>
    <recommendedName>
        <fullName evidence="3">DUF5723 domain-containing protein</fullName>
    </recommendedName>
</protein>
<dbReference type="Proteomes" id="UP000649799">
    <property type="component" value="Unassembled WGS sequence"/>
</dbReference>
<evidence type="ECO:0000313" key="2">
    <source>
        <dbReference type="Proteomes" id="UP000649799"/>
    </source>
</evidence>
<evidence type="ECO:0008006" key="3">
    <source>
        <dbReference type="Google" id="ProtNLM"/>
    </source>
</evidence>